<dbReference type="GO" id="GO:0005524">
    <property type="term" value="F:ATP binding"/>
    <property type="evidence" value="ECO:0007669"/>
    <property type="project" value="InterPro"/>
</dbReference>
<dbReference type="Pfam" id="PF01695">
    <property type="entry name" value="IstB_IS21"/>
    <property type="match status" value="2"/>
</dbReference>
<feature type="domain" description="AAA+ ATPase" evidence="1">
    <location>
        <begin position="290"/>
        <end position="412"/>
    </location>
</feature>
<dbReference type="SUPFAM" id="SSF52540">
    <property type="entry name" value="P-loop containing nucleoside triphosphate hydrolases"/>
    <property type="match status" value="2"/>
</dbReference>
<dbReference type="InterPro" id="IPR002611">
    <property type="entry name" value="IstB_ATP-bd"/>
</dbReference>
<dbReference type="AlphaFoldDB" id="A0A381ZY65"/>
<dbReference type="InterPro" id="IPR003593">
    <property type="entry name" value="AAA+_ATPase"/>
</dbReference>
<dbReference type="Gene3D" id="3.40.50.300">
    <property type="entry name" value="P-loop containing nucleotide triphosphate hydrolases"/>
    <property type="match status" value="2"/>
</dbReference>
<gene>
    <name evidence="2" type="ORF">METZ01_LOCUS147060</name>
</gene>
<accession>A0A381ZY65</accession>
<dbReference type="SMART" id="SM00382">
    <property type="entry name" value="AAA"/>
    <property type="match status" value="2"/>
</dbReference>
<feature type="non-terminal residue" evidence="2">
    <location>
        <position position="1"/>
    </location>
</feature>
<sequence length="422" mass="46888">RCEICGGKGWLTPNVPTGHPDFGSIKSCSCREEMREGEITKRLLAHSNLGYLHRYSFENLDEKGRGKTSTDSELFLTAFSKASDFSVSPSGWLTITGPHGSGKTHLAASIANKCIGIGTPAYFIYVSDLLDHLRTNLSYQEDTESENTSHQVRNIPVLILDGLSSKSSTQWAQEKLIQILNHRANGKLPTVITTSEDISTLDPFIRSRLEDKNLGTIVQTAIKVKLPDASELYGKVPKLFSNASFKNFDIRRPRLDSIALTTLKMALEVSESYAKNIEIEERNWLTFVSKDNNTGVGKTHLAAAIANDYIARGGKVCFADVTDLISVLREGSSRFSSVDAFTIMEQVKTTPLLILDGLVKESEWAQRRLLEIITYRQNHMMPTIVTTRIDLQKEAAEGSEIASRIQDSRLGLVFELNVPGYR</sequence>
<dbReference type="PANTHER" id="PTHR30050:SF4">
    <property type="entry name" value="ATP-BINDING PROTEIN RV3427C IN INSERTION SEQUENCE-RELATED"/>
    <property type="match status" value="1"/>
</dbReference>
<feature type="domain" description="AAA+ ATPase" evidence="1">
    <location>
        <begin position="89"/>
        <end position="228"/>
    </location>
</feature>
<organism evidence="2">
    <name type="scientific">marine metagenome</name>
    <dbReference type="NCBI Taxonomy" id="408172"/>
    <lineage>
        <taxon>unclassified sequences</taxon>
        <taxon>metagenomes</taxon>
        <taxon>ecological metagenomes</taxon>
    </lineage>
</organism>
<dbReference type="GO" id="GO:0006260">
    <property type="term" value="P:DNA replication"/>
    <property type="evidence" value="ECO:0007669"/>
    <property type="project" value="TreeGrafter"/>
</dbReference>
<dbReference type="CDD" id="cd00009">
    <property type="entry name" value="AAA"/>
    <property type="match status" value="2"/>
</dbReference>
<dbReference type="InterPro" id="IPR027417">
    <property type="entry name" value="P-loop_NTPase"/>
</dbReference>
<dbReference type="EMBL" id="UINC01023141">
    <property type="protein sequence ID" value="SVA94206.1"/>
    <property type="molecule type" value="Genomic_DNA"/>
</dbReference>
<proteinExistence type="predicted"/>
<name>A0A381ZY65_9ZZZZ</name>
<evidence type="ECO:0000313" key="2">
    <source>
        <dbReference type="EMBL" id="SVA94206.1"/>
    </source>
</evidence>
<reference evidence="2" key="1">
    <citation type="submission" date="2018-05" db="EMBL/GenBank/DDBJ databases">
        <authorList>
            <person name="Lanie J.A."/>
            <person name="Ng W.-L."/>
            <person name="Kazmierczak K.M."/>
            <person name="Andrzejewski T.M."/>
            <person name="Davidsen T.M."/>
            <person name="Wayne K.J."/>
            <person name="Tettelin H."/>
            <person name="Glass J.I."/>
            <person name="Rusch D."/>
            <person name="Podicherti R."/>
            <person name="Tsui H.-C.T."/>
            <person name="Winkler M.E."/>
        </authorList>
    </citation>
    <scope>NUCLEOTIDE SEQUENCE</scope>
</reference>
<evidence type="ECO:0000259" key="1">
    <source>
        <dbReference type="SMART" id="SM00382"/>
    </source>
</evidence>
<dbReference type="PANTHER" id="PTHR30050">
    <property type="entry name" value="CHROMOSOMAL REPLICATION INITIATOR PROTEIN DNAA"/>
    <property type="match status" value="1"/>
</dbReference>
<protein>
    <recommendedName>
        <fullName evidence="1">AAA+ ATPase domain-containing protein</fullName>
    </recommendedName>
</protein>